<protein>
    <submittedName>
        <fullName evidence="1">Uncharacterized protein</fullName>
    </submittedName>
</protein>
<gene>
    <name evidence="1" type="ORF">NDU88_005370</name>
</gene>
<dbReference type="Proteomes" id="UP001066276">
    <property type="component" value="Chromosome 2_1"/>
</dbReference>
<reference evidence="1" key="1">
    <citation type="journal article" date="2022" name="bioRxiv">
        <title>Sequencing and chromosome-scale assembly of the giantPleurodeles waltlgenome.</title>
        <authorList>
            <person name="Brown T."/>
            <person name="Elewa A."/>
            <person name="Iarovenko S."/>
            <person name="Subramanian E."/>
            <person name="Araus A.J."/>
            <person name="Petzold A."/>
            <person name="Susuki M."/>
            <person name="Suzuki K.-i.T."/>
            <person name="Hayashi T."/>
            <person name="Toyoda A."/>
            <person name="Oliveira C."/>
            <person name="Osipova E."/>
            <person name="Leigh N.D."/>
            <person name="Simon A."/>
            <person name="Yun M.H."/>
        </authorList>
    </citation>
    <scope>NUCLEOTIDE SEQUENCE</scope>
    <source>
        <strain evidence="1">20211129_DDA</strain>
        <tissue evidence="1">Liver</tissue>
    </source>
</reference>
<comment type="caution">
    <text evidence="1">The sequence shown here is derived from an EMBL/GenBank/DDBJ whole genome shotgun (WGS) entry which is preliminary data.</text>
</comment>
<evidence type="ECO:0000313" key="2">
    <source>
        <dbReference type="Proteomes" id="UP001066276"/>
    </source>
</evidence>
<dbReference type="EMBL" id="JANPWB010000003">
    <property type="protein sequence ID" value="KAJ1201562.1"/>
    <property type="molecule type" value="Genomic_DNA"/>
</dbReference>
<proteinExistence type="predicted"/>
<accession>A0AAV7VJS9</accession>
<dbReference type="AlphaFoldDB" id="A0AAV7VJS9"/>
<organism evidence="1 2">
    <name type="scientific">Pleurodeles waltl</name>
    <name type="common">Iberian ribbed newt</name>
    <dbReference type="NCBI Taxonomy" id="8319"/>
    <lineage>
        <taxon>Eukaryota</taxon>
        <taxon>Metazoa</taxon>
        <taxon>Chordata</taxon>
        <taxon>Craniata</taxon>
        <taxon>Vertebrata</taxon>
        <taxon>Euteleostomi</taxon>
        <taxon>Amphibia</taxon>
        <taxon>Batrachia</taxon>
        <taxon>Caudata</taxon>
        <taxon>Salamandroidea</taxon>
        <taxon>Salamandridae</taxon>
        <taxon>Pleurodelinae</taxon>
        <taxon>Pleurodeles</taxon>
    </lineage>
</organism>
<keyword evidence="2" id="KW-1185">Reference proteome</keyword>
<name>A0AAV7VJS9_PLEWA</name>
<evidence type="ECO:0000313" key="1">
    <source>
        <dbReference type="EMBL" id="KAJ1201562.1"/>
    </source>
</evidence>
<sequence length="93" mass="10628">MDSTEAQLKTFSETDQLITNTLLHMESRLKWLSPKREDPENNNCTENIPIENLKAEIKGADVTQHVIELLLETNGKETKDTIAMESTRNETLQ</sequence>